<sequence>MYSNYGRLLSKFETDTKSKLDQLNKNKLQSKRTTKLDKKKECSKPNIFKRMDNNCEKKIFSRLSEIYTMLEDKNCRYRVYMKTVFKSLGLLYVIPILVGC</sequence>
<proteinExistence type="predicted"/>
<name>A0A0J9SKR0_PLAVI</name>
<dbReference type="EMBL" id="KQ234166">
    <property type="protein sequence ID" value="KMZ82572.1"/>
    <property type="molecule type" value="Genomic_DNA"/>
</dbReference>
<gene>
    <name evidence="1" type="ORF">PVIIG_02365</name>
</gene>
<organism evidence="1 2">
    <name type="scientific">Plasmodium vivax India VII</name>
    <dbReference type="NCBI Taxonomy" id="1077284"/>
    <lineage>
        <taxon>Eukaryota</taxon>
        <taxon>Sar</taxon>
        <taxon>Alveolata</taxon>
        <taxon>Apicomplexa</taxon>
        <taxon>Aconoidasida</taxon>
        <taxon>Haemosporida</taxon>
        <taxon>Plasmodiidae</taxon>
        <taxon>Plasmodium</taxon>
        <taxon>Plasmodium (Plasmodium)</taxon>
    </lineage>
</organism>
<protein>
    <submittedName>
        <fullName evidence="1">Uncharacterized protein</fullName>
    </submittedName>
</protein>
<dbReference type="AlphaFoldDB" id="A0A0J9SKR0"/>
<reference evidence="1 2" key="1">
    <citation type="submission" date="2011-08" db="EMBL/GenBank/DDBJ databases">
        <title>The Genome Sequence of Plasmodium vivax India VII.</title>
        <authorList>
            <consortium name="The Broad Institute Genome Sequencing Platform"/>
            <consortium name="The Broad Institute Genome Sequencing Center for Infectious Disease"/>
            <person name="Neafsey D."/>
            <person name="Carlton J."/>
            <person name="Barnwell J."/>
            <person name="Collins W."/>
            <person name="Escalante A."/>
            <person name="Mullikin J."/>
            <person name="Saul A."/>
            <person name="Guigo R."/>
            <person name="Camara F."/>
            <person name="Young S.K."/>
            <person name="Zeng Q."/>
            <person name="Gargeya S."/>
            <person name="Fitzgerald M."/>
            <person name="Haas B."/>
            <person name="Abouelleil A."/>
            <person name="Alvarado L."/>
            <person name="Arachchi H.M."/>
            <person name="Berlin A."/>
            <person name="Brown A."/>
            <person name="Chapman S.B."/>
            <person name="Chen Z."/>
            <person name="Dunbar C."/>
            <person name="Freedman E."/>
            <person name="Gearin G."/>
            <person name="Gellesch M."/>
            <person name="Goldberg J."/>
            <person name="Griggs A."/>
            <person name="Gujja S."/>
            <person name="Heiman D."/>
            <person name="Howarth C."/>
            <person name="Larson L."/>
            <person name="Lui A."/>
            <person name="MacDonald P.J.P."/>
            <person name="Montmayeur A."/>
            <person name="Murphy C."/>
            <person name="Neiman D."/>
            <person name="Pearson M."/>
            <person name="Priest M."/>
            <person name="Roberts A."/>
            <person name="Saif S."/>
            <person name="Shea T."/>
            <person name="Shenoy N."/>
            <person name="Sisk P."/>
            <person name="Stolte C."/>
            <person name="Sykes S."/>
            <person name="Wortman J."/>
            <person name="Nusbaum C."/>
            <person name="Birren B."/>
        </authorList>
    </citation>
    <scope>NUCLEOTIDE SEQUENCE [LARGE SCALE GENOMIC DNA]</scope>
    <source>
        <strain evidence="1 2">India VII</strain>
    </source>
</reference>
<dbReference type="Pfam" id="PF12420">
    <property type="entry name" value="DUF3671"/>
    <property type="match status" value="1"/>
</dbReference>
<dbReference type="InterPro" id="IPR022139">
    <property type="entry name" value="Fam-L/Fam-M-like_plasmodium"/>
</dbReference>
<evidence type="ECO:0000313" key="2">
    <source>
        <dbReference type="Proteomes" id="UP000053562"/>
    </source>
</evidence>
<evidence type="ECO:0000313" key="1">
    <source>
        <dbReference type="EMBL" id="KMZ82572.1"/>
    </source>
</evidence>
<dbReference type="Proteomes" id="UP000053562">
    <property type="component" value="Unassembled WGS sequence"/>
</dbReference>
<accession>A0A0J9SKR0</accession>